<protein>
    <submittedName>
        <fullName evidence="1">Uncharacterized protein</fullName>
    </submittedName>
</protein>
<comment type="caution">
    <text evidence="1">The sequence shown here is derived from an EMBL/GenBank/DDBJ whole genome shotgun (WGS) entry which is preliminary data.</text>
</comment>
<sequence>MKRNENIKNLVPKYITIPKTPTLKKKNSNENTWKYSIDVCNRNNTFNAIFDRILNSAVKVTQEQKYKMLKNRISDLLDENDYTFGERVRALQNDENFQKRFNKLKEFKKFQKQHSEYAFVHNFKNHVPSIKQYDYFENQKNSSKLLKNIVKEFK</sequence>
<evidence type="ECO:0000313" key="2">
    <source>
        <dbReference type="Proteomes" id="UP001056978"/>
    </source>
</evidence>
<keyword evidence="2" id="KW-1185">Reference proteome</keyword>
<evidence type="ECO:0000313" key="1">
    <source>
        <dbReference type="EMBL" id="KAI4839922.1"/>
    </source>
</evidence>
<dbReference type="Proteomes" id="UP001056978">
    <property type="component" value="Chromosome 5"/>
</dbReference>
<proteinExistence type="predicted"/>
<reference evidence="1" key="1">
    <citation type="submission" date="2022-06" db="EMBL/GenBank/DDBJ databases">
        <title>The First Complete Genome of the Simian Malaria Parasite Plasmodium brasilianum.</title>
        <authorList>
            <person name="Bajic M."/>
            <person name="Ravishankar S."/>
        </authorList>
    </citation>
    <scope>NUCLEOTIDE SEQUENCE</scope>
    <source>
        <strain evidence="1">Bolivian I</strain>
    </source>
</reference>
<dbReference type="EMBL" id="CM043773">
    <property type="protein sequence ID" value="KAI4839922.1"/>
    <property type="molecule type" value="Genomic_DNA"/>
</dbReference>
<organism evidence="1 2">
    <name type="scientific">Plasmodium brasilianum</name>
    <dbReference type="NCBI Taxonomy" id="5824"/>
    <lineage>
        <taxon>Eukaryota</taxon>
        <taxon>Sar</taxon>
        <taxon>Alveolata</taxon>
        <taxon>Apicomplexa</taxon>
        <taxon>Aconoidasida</taxon>
        <taxon>Haemosporida</taxon>
        <taxon>Plasmodiidae</taxon>
        <taxon>Plasmodium</taxon>
        <taxon>Plasmodium (Plasmodium)</taxon>
    </lineage>
</organism>
<accession>A0ACB9YDU6</accession>
<name>A0ACB9YDU6_PLABR</name>
<gene>
    <name evidence="1" type="ORF">MKS88_001274</name>
</gene>